<organism evidence="1 2">
    <name type="scientific">Kipferlia bialata</name>
    <dbReference type="NCBI Taxonomy" id="797122"/>
    <lineage>
        <taxon>Eukaryota</taxon>
        <taxon>Metamonada</taxon>
        <taxon>Carpediemonas-like organisms</taxon>
        <taxon>Kipferlia</taxon>
    </lineage>
</organism>
<sequence length="298" mass="31897">MAPVTQVAVAQVLPSEADNDVVNASHAVEGEGEVKKSGLKANMTREILSWCSLDAMNTLEEDDVKAIAMSVSGAPVLSCYLDVASRVQAGTPSHTLKKGLKKLIKTIAPHLEVLQIKDGPAGYVVESLARAADETVLKGIFEQHIFGRIIRKARKRSVYMVAAALERAAQLKMWAPIVQSTVECAQYHPCKACADCKGGRETECQEGRCNLDSILEIDQCKLIPSIIEACGKGAAEGGEGTVAALKDLLRRLDIATGCVNVDGTVESCVNVDGTVESGFRLVTSLLFTNKGRIMGDRR</sequence>
<protein>
    <submittedName>
        <fullName evidence="1">Uncharacterized protein</fullName>
    </submittedName>
</protein>
<name>A0A9K3D2T3_9EUKA</name>
<proteinExistence type="predicted"/>
<dbReference type="EMBL" id="BDIP01003367">
    <property type="protein sequence ID" value="GIQ87617.1"/>
    <property type="molecule type" value="Genomic_DNA"/>
</dbReference>
<accession>A0A9K3D2T3</accession>
<gene>
    <name evidence="1" type="ORF">KIPB_009692</name>
</gene>
<dbReference type="AlphaFoldDB" id="A0A9K3D2T3"/>
<keyword evidence="2" id="KW-1185">Reference proteome</keyword>
<reference evidence="1 2" key="1">
    <citation type="journal article" date="2018" name="PLoS ONE">
        <title>The draft genome of Kipferlia bialata reveals reductive genome evolution in fornicate parasites.</title>
        <authorList>
            <person name="Tanifuji G."/>
            <person name="Takabayashi S."/>
            <person name="Kume K."/>
            <person name="Takagi M."/>
            <person name="Nakayama T."/>
            <person name="Kamikawa R."/>
            <person name="Inagaki Y."/>
            <person name="Hashimoto T."/>
        </authorList>
    </citation>
    <scope>NUCLEOTIDE SEQUENCE [LARGE SCALE GENOMIC DNA]</scope>
    <source>
        <strain evidence="1">NY0173</strain>
    </source>
</reference>
<evidence type="ECO:0000313" key="2">
    <source>
        <dbReference type="Proteomes" id="UP000265618"/>
    </source>
</evidence>
<evidence type="ECO:0000313" key="1">
    <source>
        <dbReference type="EMBL" id="GIQ87617.1"/>
    </source>
</evidence>
<comment type="caution">
    <text evidence="1">The sequence shown here is derived from an EMBL/GenBank/DDBJ whole genome shotgun (WGS) entry which is preliminary data.</text>
</comment>
<dbReference type="Proteomes" id="UP000265618">
    <property type="component" value="Unassembled WGS sequence"/>
</dbReference>